<gene>
    <name evidence="4" type="ORF">A1356_18940</name>
</gene>
<accession>A0A291IH67</accession>
<evidence type="ECO:0000313" key="5">
    <source>
        <dbReference type="Proteomes" id="UP000077734"/>
    </source>
</evidence>
<dbReference type="PIRSF" id="PIRSF005902">
    <property type="entry name" value="DNase_TatD"/>
    <property type="match status" value="1"/>
</dbReference>
<keyword evidence="3" id="KW-0378">Hydrolase</keyword>
<dbReference type="SUPFAM" id="SSF51556">
    <property type="entry name" value="Metallo-dependent hydrolases"/>
    <property type="match status" value="1"/>
</dbReference>
<keyword evidence="2" id="KW-0479">Metal-binding</keyword>
<dbReference type="Proteomes" id="UP000077734">
    <property type="component" value="Unassembled WGS sequence"/>
</dbReference>
<dbReference type="InterPro" id="IPR018228">
    <property type="entry name" value="DNase_TatD-rel_CS"/>
</dbReference>
<keyword evidence="5" id="KW-1185">Reference proteome</keyword>
<dbReference type="PANTHER" id="PTHR46124">
    <property type="entry name" value="D-AMINOACYL-TRNA DEACYLASE"/>
    <property type="match status" value="1"/>
</dbReference>
<dbReference type="GO" id="GO:0016788">
    <property type="term" value="F:hydrolase activity, acting on ester bonds"/>
    <property type="evidence" value="ECO:0007669"/>
    <property type="project" value="InterPro"/>
</dbReference>
<dbReference type="GO" id="GO:0005829">
    <property type="term" value="C:cytosol"/>
    <property type="evidence" value="ECO:0007669"/>
    <property type="project" value="TreeGrafter"/>
</dbReference>
<dbReference type="NCBIfam" id="TIGR00010">
    <property type="entry name" value="YchF/TatD family DNA exonuclease"/>
    <property type="match status" value="1"/>
</dbReference>
<dbReference type="CDD" id="cd01310">
    <property type="entry name" value="TatD_DNAse"/>
    <property type="match status" value="1"/>
</dbReference>
<protein>
    <submittedName>
        <fullName evidence="4">Deoxyribonuclease</fullName>
    </submittedName>
</protein>
<evidence type="ECO:0000256" key="3">
    <source>
        <dbReference type="ARBA" id="ARBA00022801"/>
    </source>
</evidence>
<dbReference type="RefSeq" id="WP_064029413.1">
    <property type="nucleotide sequence ID" value="NZ_CP023669.1"/>
</dbReference>
<dbReference type="GO" id="GO:0046872">
    <property type="term" value="F:metal ion binding"/>
    <property type="evidence" value="ECO:0007669"/>
    <property type="project" value="UniProtKB-KW"/>
</dbReference>
<dbReference type="PANTHER" id="PTHR46124:SF2">
    <property type="entry name" value="D-AMINOACYL-TRNA DEACYLASE"/>
    <property type="match status" value="1"/>
</dbReference>
<dbReference type="GO" id="GO:0004536">
    <property type="term" value="F:DNA nuclease activity"/>
    <property type="evidence" value="ECO:0007669"/>
    <property type="project" value="InterPro"/>
</dbReference>
<dbReference type="InterPro" id="IPR032466">
    <property type="entry name" value="Metal_Hydrolase"/>
</dbReference>
<proteinExistence type="inferred from homology"/>
<dbReference type="PROSITE" id="PS01137">
    <property type="entry name" value="TATD_1"/>
    <property type="match status" value="1"/>
</dbReference>
<dbReference type="InterPro" id="IPR015991">
    <property type="entry name" value="TatD/YcfH-like"/>
</dbReference>
<dbReference type="InterPro" id="IPR001130">
    <property type="entry name" value="TatD-like"/>
</dbReference>
<comment type="similarity">
    <text evidence="1">Belongs to the metallo-dependent hydrolases superfamily. TatD-type hydrolase family.</text>
</comment>
<dbReference type="KEGG" id="mko:MKLM6_1241"/>
<evidence type="ECO:0000313" key="4">
    <source>
        <dbReference type="EMBL" id="OAI22809.1"/>
    </source>
</evidence>
<dbReference type="EMBL" id="LUUL01000117">
    <property type="protein sequence ID" value="OAI22809.1"/>
    <property type="molecule type" value="Genomic_DNA"/>
</dbReference>
<reference evidence="4 5" key="1">
    <citation type="submission" date="2016-03" db="EMBL/GenBank/DDBJ databases">
        <authorList>
            <person name="Heylen K."/>
            <person name="De Vos P."/>
            <person name="Vekeman B."/>
        </authorList>
    </citation>
    <scope>NUCLEOTIDE SEQUENCE [LARGE SCALE GENOMIC DNA]</scope>
    <source>
        <strain evidence="4 5">R-49807</strain>
    </source>
</reference>
<evidence type="ECO:0000256" key="1">
    <source>
        <dbReference type="ARBA" id="ARBA00009275"/>
    </source>
</evidence>
<dbReference type="Pfam" id="PF01026">
    <property type="entry name" value="TatD_DNase"/>
    <property type="match status" value="1"/>
</dbReference>
<evidence type="ECO:0000256" key="2">
    <source>
        <dbReference type="ARBA" id="ARBA00022723"/>
    </source>
</evidence>
<comment type="caution">
    <text evidence="4">The sequence shown here is derived from an EMBL/GenBank/DDBJ whole genome shotgun (WGS) entry which is preliminary data.</text>
</comment>
<dbReference type="AlphaFoldDB" id="A0A291IH67"/>
<sequence length="265" mass="29239">MFIDSHCHLDRIDLAPYANDFNVFVGAARAAGVEHMLCIAIDMESYPAMLAQTAPYPDISLSVGVHPNVSDGREPTLDELLGLAANAKVIAIGETGLDYFHSQGDLEWQFQRFRNHIAVAKQLHKPLIIHTRDAGQDALDVLQAEGADAVGGVIHCFTEDWAYAQRAIDLNFYVSFSGIVTFKNAEAIKDVARRIPADRFLIETDSPYLAPVPYRGKPNYPIYVRHVAEHIAELRGSSIEAVAAQSSENFYRLFGLDAGRRNLAA</sequence>
<dbReference type="Gene3D" id="3.20.20.140">
    <property type="entry name" value="Metal-dependent hydrolases"/>
    <property type="match status" value="1"/>
</dbReference>
<name>A0A291IH67_9GAMM</name>
<organism evidence="4 5">
    <name type="scientific">Methylomonas koyamae</name>
    <dbReference type="NCBI Taxonomy" id="702114"/>
    <lineage>
        <taxon>Bacteria</taxon>
        <taxon>Pseudomonadati</taxon>
        <taxon>Pseudomonadota</taxon>
        <taxon>Gammaproteobacteria</taxon>
        <taxon>Methylococcales</taxon>
        <taxon>Methylococcaceae</taxon>
        <taxon>Methylomonas</taxon>
    </lineage>
</organism>
<dbReference type="FunFam" id="3.20.20.140:FF:000005">
    <property type="entry name" value="TatD family hydrolase"/>
    <property type="match status" value="1"/>
</dbReference>